<accession>A0ABT6F9R8</accession>
<organism evidence="3 4">
    <name type="scientific">Paludisphaera mucosa</name>
    <dbReference type="NCBI Taxonomy" id="3030827"/>
    <lineage>
        <taxon>Bacteria</taxon>
        <taxon>Pseudomonadati</taxon>
        <taxon>Planctomycetota</taxon>
        <taxon>Planctomycetia</taxon>
        <taxon>Isosphaerales</taxon>
        <taxon>Isosphaeraceae</taxon>
        <taxon>Paludisphaera</taxon>
    </lineage>
</organism>
<dbReference type="Pfam" id="PF00534">
    <property type="entry name" value="Glycos_transf_1"/>
    <property type="match status" value="1"/>
</dbReference>
<sequence length="389" mass="43097">MKIVHVITRLILGGAQENTLLTVEGLHHRYGDDVTLITGPAEGPEGDLFRRAEEQGLKVELTPNLIRAVRPATDWKAYRELRRSFRRLRPDVVHTHSSKAGIVGRAAAWKEGVPAVVHTIHGLPFGPFESTRRNALYIALERWAARRCHAIVSVCDAMTQQALAAGVGRPEQFSTVYSGMDADAFLHPRRSREDVRRELGLAPEHVAFATVARLFELKGHDDIIAVAPAILRADPNVRFVWIGDGILRDRLVAELEAKGIRDAFILTGLVAPDRIPELLAGVDAVIHPSLREGLARVLPQSLLVGRPAVSYDVDGAREVVTPETGVLLRPRDLDGLADAVLRLAADPALRERLGAEGRRRFADQFRHETMTAQLRSLYERLLAGRPERR</sequence>
<proteinExistence type="predicted"/>
<dbReference type="Pfam" id="PF13579">
    <property type="entry name" value="Glyco_trans_4_4"/>
    <property type="match status" value="1"/>
</dbReference>
<protein>
    <submittedName>
        <fullName evidence="3">Glycosyltransferase family 4 protein</fullName>
    </submittedName>
</protein>
<keyword evidence="4" id="KW-1185">Reference proteome</keyword>
<evidence type="ECO:0000313" key="3">
    <source>
        <dbReference type="EMBL" id="MDG3004311.1"/>
    </source>
</evidence>
<feature type="domain" description="Glycosyl transferase family 1" evidence="1">
    <location>
        <begin position="192"/>
        <end position="360"/>
    </location>
</feature>
<dbReference type="InterPro" id="IPR001296">
    <property type="entry name" value="Glyco_trans_1"/>
</dbReference>
<evidence type="ECO:0000313" key="4">
    <source>
        <dbReference type="Proteomes" id="UP001216907"/>
    </source>
</evidence>
<reference evidence="3 4" key="1">
    <citation type="submission" date="2023-03" db="EMBL/GenBank/DDBJ databases">
        <title>Paludisphaera mucosa sp. nov. a novel planctomycete from northern fen.</title>
        <authorList>
            <person name="Ivanova A."/>
        </authorList>
    </citation>
    <scope>NUCLEOTIDE SEQUENCE [LARGE SCALE GENOMIC DNA]</scope>
    <source>
        <strain evidence="3 4">Pla2</strain>
    </source>
</reference>
<dbReference type="EMBL" id="JARRAG010000002">
    <property type="protein sequence ID" value="MDG3004311.1"/>
    <property type="molecule type" value="Genomic_DNA"/>
</dbReference>
<feature type="domain" description="Glycosyltransferase subfamily 4-like N-terminal" evidence="2">
    <location>
        <begin position="13"/>
        <end position="170"/>
    </location>
</feature>
<dbReference type="PANTHER" id="PTHR12526">
    <property type="entry name" value="GLYCOSYLTRANSFERASE"/>
    <property type="match status" value="1"/>
</dbReference>
<gene>
    <name evidence="3" type="ORF">PZE19_11040</name>
</gene>
<name>A0ABT6F9R8_9BACT</name>
<comment type="caution">
    <text evidence="3">The sequence shown here is derived from an EMBL/GenBank/DDBJ whole genome shotgun (WGS) entry which is preliminary data.</text>
</comment>
<evidence type="ECO:0000259" key="1">
    <source>
        <dbReference type="Pfam" id="PF00534"/>
    </source>
</evidence>
<dbReference type="PANTHER" id="PTHR12526:SF630">
    <property type="entry name" value="GLYCOSYLTRANSFERASE"/>
    <property type="match status" value="1"/>
</dbReference>
<dbReference type="SUPFAM" id="SSF53756">
    <property type="entry name" value="UDP-Glycosyltransferase/glycogen phosphorylase"/>
    <property type="match status" value="1"/>
</dbReference>
<dbReference type="InterPro" id="IPR028098">
    <property type="entry name" value="Glyco_trans_4-like_N"/>
</dbReference>
<dbReference type="Proteomes" id="UP001216907">
    <property type="component" value="Unassembled WGS sequence"/>
</dbReference>
<dbReference type="RefSeq" id="WP_277860669.1">
    <property type="nucleotide sequence ID" value="NZ_JARRAG010000002.1"/>
</dbReference>
<evidence type="ECO:0000259" key="2">
    <source>
        <dbReference type="Pfam" id="PF13579"/>
    </source>
</evidence>
<dbReference type="Gene3D" id="3.40.50.2000">
    <property type="entry name" value="Glycogen Phosphorylase B"/>
    <property type="match status" value="2"/>
</dbReference>
<dbReference type="CDD" id="cd03808">
    <property type="entry name" value="GT4_CapM-like"/>
    <property type="match status" value="1"/>
</dbReference>